<evidence type="ECO:0000313" key="2">
    <source>
        <dbReference type="EMBL" id="MBO3733583.1"/>
    </source>
</evidence>
<name>A0ABS3U486_9ACTN</name>
<evidence type="ECO:0000256" key="1">
    <source>
        <dbReference type="SAM" id="Phobius"/>
    </source>
</evidence>
<keyword evidence="1" id="KW-0812">Transmembrane</keyword>
<keyword evidence="1" id="KW-0472">Membrane</keyword>
<keyword evidence="1" id="KW-1133">Transmembrane helix</keyword>
<organism evidence="2 3">
    <name type="scientific">Glycomyces niveus</name>
    <dbReference type="NCBI Taxonomy" id="2820287"/>
    <lineage>
        <taxon>Bacteria</taxon>
        <taxon>Bacillati</taxon>
        <taxon>Actinomycetota</taxon>
        <taxon>Actinomycetes</taxon>
        <taxon>Glycomycetales</taxon>
        <taxon>Glycomycetaceae</taxon>
        <taxon>Glycomyces</taxon>
    </lineage>
</organism>
<feature type="transmembrane region" description="Helical" evidence="1">
    <location>
        <begin position="62"/>
        <end position="85"/>
    </location>
</feature>
<reference evidence="2 3" key="1">
    <citation type="submission" date="2021-03" db="EMBL/GenBank/DDBJ databases">
        <title>Glycomyces sp. nov., a novel actinomycete isolated from soil.</title>
        <authorList>
            <person name="Yang X."/>
            <person name="Xu X."/>
        </authorList>
    </citation>
    <scope>NUCLEOTIDE SEQUENCE [LARGE SCALE GENOMIC DNA]</scope>
    <source>
        <strain evidence="2 3">NEAU-S30</strain>
    </source>
</reference>
<protein>
    <recommendedName>
        <fullName evidence="4">Major facilitator superfamily (MFS) profile domain-containing protein</fullName>
    </recommendedName>
</protein>
<feature type="transmembrane region" description="Helical" evidence="1">
    <location>
        <begin position="30"/>
        <end position="50"/>
    </location>
</feature>
<dbReference type="RefSeq" id="WP_208496538.1">
    <property type="nucleotide sequence ID" value="NZ_JAGFNP010000005.1"/>
</dbReference>
<evidence type="ECO:0000313" key="3">
    <source>
        <dbReference type="Proteomes" id="UP000681341"/>
    </source>
</evidence>
<keyword evidence="3" id="KW-1185">Reference proteome</keyword>
<gene>
    <name evidence="2" type="ORF">J5V16_12170</name>
</gene>
<comment type="caution">
    <text evidence="2">The sequence shown here is derived from an EMBL/GenBank/DDBJ whole genome shotgun (WGS) entry which is preliminary data.</text>
</comment>
<dbReference type="Proteomes" id="UP000681341">
    <property type="component" value="Unassembled WGS sequence"/>
</dbReference>
<sequence>MTSYKTDRARAAARAADSAVYGRRRFMTGFLLGLVILIVSAFVFGFMLVGDLGETMKVRFGATAISLLVAAPLTCALGFLIGLFAKVRRMGMGVVIGALVGTVLLGGIFLLVR</sequence>
<evidence type="ECO:0008006" key="4">
    <source>
        <dbReference type="Google" id="ProtNLM"/>
    </source>
</evidence>
<proteinExistence type="predicted"/>
<dbReference type="EMBL" id="JAGFNP010000005">
    <property type="protein sequence ID" value="MBO3733583.1"/>
    <property type="molecule type" value="Genomic_DNA"/>
</dbReference>
<accession>A0ABS3U486</accession>
<feature type="transmembrane region" description="Helical" evidence="1">
    <location>
        <begin position="92"/>
        <end position="112"/>
    </location>
</feature>